<proteinExistence type="predicted"/>
<gene>
    <name evidence="2" type="ORF">GH714_011981</name>
</gene>
<dbReference type="PANTHER" id="PTHR24209">
    <property type="entry name" value="PROTEIN DA1-RELATED 2"/>
    <property type="match status" value="1"/>
</dbReference>
<dbReference type="InterPro" id="IPR022087">
    <property type="entry name" value="DA1-like_dom"/>
</dbReference>
<dbReference type="Proteomes" id="UP000467840">
    <property type="component" value="Chromosome 10"/>
</dbReference>
<dbReference type="GO" id="GO:0043130">
    <property type="term" value="F:ubiquitin binding"/>
    <property type="evidence" value="ECO:0007669"/>
    <property type="project" value="TreeGrafter"/>
</dbReference>
<accession>A0A6A6N480</accession>
<organism evidence="2 3">
    <name type="scientific">Hevea brasiliensis</name>
    <name type="common">Para rubber tree</name>
    <name type="synonym">Siphonia brasiliensis</name>
    <dbReference type="NCBI Taxonomy" id="3981"/>
    <lineage>
        <taxon>Eukaryota</taxon>
        <taxon>Viridiplantae</taxon>
        <taxon>Streptophyta</taxon>
        <taxon>Embryophyta</taxon>
        <taxon>Tracheophyta</taxon>
        <taxon>Spermatophyta</taxon>
        <taxon>Magnoliopsida</taxon>
        <taxon>eudicotyledons</taxon>
        <taxon>Gunneridae</taxon>
        <taxon>Pentapetalae</taxon>
        <taxon>rosids</taxon>
        <taxon>fabids</taxon>
        <taxon>Malpighiales</taxon>
        <taxon>Euphorbiaceae</taxon>
        <taxon>Crotonoideae</taxon>
        <taxon>Micrandreae</taxon>
        <taxon>Hevea</taxon>
    </lineage>
</organism>
<evidence type="ECO:0000313" key="2">
    <source>
        <dbReference type="EMBL" id="KAF2318959.1"/>
    </source>
</evidence>
<dbReference type="PANTHER" id="PTHR24209:SF7">
    <property type="entry name" value="PROTEIN DA1-RELATED 2"/>
    <property type="match status" value="1"/>
</dbReference>
<sequence>MESAIMDTGDCQPLYYAIGDYYKGINTKLDQQFPMLLIERQALDEAIIGEKNVICDLLLYHLGYCNLNPEVEEGIYQILSYMWLESEVLPYIGMPSTSVASSSSSSSKKRGKSSVESKLGEFFMHQIANDASPVYGGDFKAANATVNKYGLRRALDHIWFTGHFLL</sequence>
<dbReference type="Pfam" id="PF12315">
    <property type="entry name" value="DA1-like"/>
    <property type="match status" value="1"/>
</dbReference>
<dbReference type="EMBL" id="JAAGAX010000003">
    <property type="protein sequence ID" value="KAF2318959.1"/>
    <property type="molecule type" value="Genomic_DNA"/>
</dbReference>
<protein>
    <recommendedName>
        <fullName evidence="1">Protein DA1-like domain-containing protein</fullName>
    </recommendedName>
</protein>
<evidence type="ECO:0000259" key="1">
    <source>
        <dbReference type="Pfam" id="PF12315"/>
    </source>
</evidence>
<dbReference type="InterPro" id="IPR045218">
    <property type="entry name" value="DA1-like"/>
</dbReference>
<evidence type="ECO:0000313" key="3">
    <source>
        <dbReference type="Proteomes" id="UP000467840"/>
    </source>
</evidence>
<comment type="caution">
    <text evidence="2">The sequence shown here is derived from an EMBL/GenBank/DDBJ whole genome shotgun (WGS) entry which is preliminary data.</text>
</comment>
<keyword evidence="3" id="KW-1185">Reference proteome</keyword>
<feature type="domain" description="Protein DA1-like" evidence="1">
    <location>
        <begin position="63"/>
        <end position="159"/>
    </location>
</feature>
<name>A0A6A6N480_HEVBR</name>
<dbReference type="AlphaFoldDB" id="A0A6A6N480"/>
<reference evidence="2 3" key="1">
    <citation type="journal article" date="2020" name="Mol. Plant">
        <title>The Chromosome-Based Rubber Tree Genome Provides New Insights into Spurge Genome Evolution and Rubber Biosynthesis.</title>
        <authorList>
            <person name="Liu J."/>
            <person name="Shi C."/>
            <person name="Shi C.C."/>
            <person name="Li W."/>
            <person name="Zhang Q.J."/>
            <person name="Zhang Y."/>
            <person name="Li K."/>
            <person name="Lu H.F."/>
            <person name="Shi C."/>
            <person name="Zhu S.T."/>
            <person name="Xiao Z.Y."/>
            <person name="Nan H."/>
            <person name="Yue Y."/>
            <person name="Zhu X.G."/>
            <person name="Wu Y."/>
            <person name="Hong X.N."/>
            <person name="Fan G.Y."/>
            <person name="Tong Y."/>
            <person name="Zhang D."/>
            <person name="Mao C.L."/>
            <person name="Liu Y.L."/>
            <person name="Hao S.J."/>
            <person name="Liu W.Q."/>
            <person name="Lv M.Q."/>
            <person name="Zhang H.B."/>
            <person name="Liu Y."/>
            <person name="Hu-Tang G.R."/>
            <person name="Wang J.P."/>
            <person name="Wang J.H."/>
            <person name="Sun Y.H."/>
            <person name="Ni S.B."/>
            <person name="Chen W.B."/>
            <person name="Zhang X.C."/>
            <person name="Jiao Y.N."/>
            <person name="Eichler E.E."/>
            <person name="Li G.H."/>
            <person name="Liu X."/>
            <person name="Gao L.Z."/>
        </authorList>
    </citation>
    <scope>NUCLEOTIDE SEQUENCE [LARGE SCALE GENOMIC DNA]</scope>
    <source>
        <strain evidence="3">cv. GT1</strain>
        <tissue evidence="2">Leaf</tissue>
    </source>
</reference>